<sequence>MVKPLEIACDESGAEGEKLVGGNTDVFAHAGVLMEHAEAAACIAELRARAPSPATQYKANHILREKHRAALRWMLGPSGPVLGHVQVFLVDKAFHMAGKIAELPAAGAPLALALYREGRAAFGPLRWTAFLEAFNYLLRAKNGQGVIVSVEDAYRLVDELRGTGGAAGEIMELLWRARPRVEDFHAHLLADPHVLPALDPLMPAIVRAAVHWGAGGRPVSIVHDRQTTLTEERVALMRRMAGEGRLAGFRLVESTLDARVQVADVVAGVARKIASDELNGRGDPELSALLRPYLDATSIWAGDLPGEQVKQR</sequence>
<organism evidence="1 2">
    <name type="scientific">Nonomuraea purpurea</name>
    <dbReference type="NCBI Taxonomy" id="1849276"/>
    <lineage>
        <taxon>Bacteria</taxon>
        <taxon>Bacillati</taxon>
        <taxon>Actinomycetota</taxon>
        <taxon>Actinomycetes</taxon>
        <taxon>Streptosporangiales</taxon>
        <taxon>Streptosporangiaceae</taxon>
        <taxon>Nonomuraea</taxon>
    </lineage>
</organism>
<evidence type="ECO:0000313" key="1">
    <source>
        <dbReference type="EMBL" id="MFC4011264.1"/>
    </source>
</evidence>
<evidence type="ECO:0000313" key="2">
    <source>
        <dbReference type="Proteomes" id="UP001595851"/>
    </source>
</evidence>
<dbReference type="Proteomes" id="UP001595851">
    <property type="component" value="Unassembled WGS sequence"/>
</dbReference>
<keyword evidence="2" id="KW-1185">Reference proteome</keyword>
<proteinExistence type="predicted"/>
<accession>A0ABV8GGH7</accession>
<protein>
    <recommendedName>
        <fullName evidence="3">DUF3800 domain-containing protein</fullName>
    </recommendedName>
</protein>
<reference evidence="2" key="1">
    <citation type="journal article" date="2019" name="Int. J. Syst. Evol. Microbiol.">
        <title>The Global Catalogue of Microorganisms (GCM) 10K type strain sequencing project: providing services to taxonomists for standard genome sequencing and annotation.</title>
        <authorList>
            <consortium name="The Broad Institute Genomics Platform"/>
            <consortium name="The Broad Institute Genome Sequencing Center for Infectious Disease"/>
            <person name="Wu L."/>
            <person name="Ma J."/>
        </authorList>
    </citation>
    <scope>NUCLEOTIDE SEQUENCE [LARGE SCALE GENOMIC DNA]</scope>
    <source>
        <strain evidence="2">TBRC 1276</strain>
    </source>
</reference>
<comment type="caution">
    <text evidence="1">The sequence shown here is derived from an EMBL/GenBank/DDBJ whole genome shotgun (WGS) entry which is preliminary data.</text>
</comment>
<gene>
    <name evidence="1" type="ORF">ACFOY2_28835</name>
</gene>
<evidence type="ECO:0008006" key="3">
    <source>
        <dbReference type="Google" id="ProtNLM"/>
    </source>
</evidence>
<dbReference type="EMBL" id="JBHSBI010000015">
    <property type="protein sequence ID" value="MFC4011264.1"/>
    <property type="molecule type" value="Genomic_DNA"/>
</dbReference>
<name>A0ABV8GGH7_9ACTN</name>
<dbReference type="RefSeq" id="WP_379531219.1">
    <property type="nucleotide sequence ID" value="NZ_JBHSBI010000015.1"/>
</dbReference>